<feature type="compositionally biased region" description="Acidic residues" evidence="1">
    <location>
        <begin position="75"/>
        <end position="87"/>
    </location>
</feature>
<gene>
    <name evidence="2" type="ORF">GCM10023156_50410</name>
</gene>
<keyword evidence="3" id="KW-1185">Reference proteome</keyword>
<evidence type="ECO:0000313" key="2">
    <source>
        <dbReference type="EMBL" id="GAA4464172.1"/>
    </source>
</evidence>
<dbReference type="Proteomes" id="UP001500840">
    <property type="component" value="Unassembled WGS sequence"/>
</dbReference>
<dbReference type="EMBL" id="BAABGA010000067">
    <property type="protein sequence ID" value="GAA4464172.1"/>
    <property type="molecule type" value="Genomic_DNA"/>
</dbReference>
<organism evidence="2 3">
    <name type="scientific">Novipirellula rosea</name>
    <dbReference type="NCBI Taxonomy" id="1031540"/>
    <lineage>
        <taxon>Bacteria</taxon>
        <taxon>Pseudomonadati</taxon>
        <taxon>Planctomycetota</taxon>
        <taxon>Planctomycetia</taxon>
        <taxon>Pirellulales</taxon>
        <taxon>Pirellulaceae</taxon>
        <taxon>Novipirellula</taxon>
    </lineage>
</organism>
<proteinExistence type="predicted"/>
<reference evidence="3" key="1">
    <citation type="journal article" date="2019" name="Int. J. Syst. Evol. Microbiol.">
        <title>The Global Catalogue of Microorganisms (GCM) 10K type strain sequencing project: providing services to taxonomists for standard genome sequencing and annotation.</title>
        <authorList>
            <consortium name="The Broad Institute Genomics Platform"/>
            <consortium name="The Broad Institute Genome Sequencing Center for Infectious Disease"/>
            <person name="Wu L."/>
            <person name="Ma J."/>
        </authorList>
    </citation>
    <scope>NUCLEOTIDE SEQUENCE [LARGE SCALE GENOMIC DNA]</scope>
    <source>
        <strain evidence="3">JCM 17759</strain>
    </source>
</reference>
<sequence length="106" mass="11867">MDPTSTFNAMLEAYASNEREEAREHASNLLRWLQKGGFPPRVFLSPEVQIAMELSPEFAEQASAEVCRKILCDDDFDPNEGGEDFDPEPPGPCHPSELIRSECDLP</sequence>
<name>A0ABP8NDU7_9BACT</name>
<evidence type="ECO:0000256" key="1">
    <source>
        <dbReference type="SAM" id="MobiDB-lite"/>
    </source>
</evidence>
<feature type="compositionally biased region" description="Basic and acidic residues" evidence="1">
    <location>
        <begin position="97"/>
        <end position="106"/>
    </location>
</feature>
<feature type="region of interest" description="Disordered" evidence="1">
    <location>
        <begin position="75"/>
        <end position="106"/>
    </location>
</feature>
<accession>A0ABP8NDU7</accession>
<comment type="caution">
    <text evidence="2">The sequence shown here is derived from an EMBL/GenBank/DDBJ whole genome shotgun (WGS) entry which is preliminary data.</text>
</comment>
<evidence type="ECO:0000313" key="3">
    <source>
        <dbReference type="Proteomes" id="UP001500840"/>
    </source>
</evidence>
<protein>
    <submittedName>
        <fullName evidence="2">Uncharacterized protein</fullName>
    </submittedName>
</protein>